<proteinExistence type="predicted"/>
<name>A0A656Z7Z9_BRUAN</name>
<feature type="region of interest" description="Disordered" evidence="1">
    <location>
        <begin position="1"/>
        <end position="23"/>
    </location>
</feature>
<feature type="compositionally biased region" description="Basic residues" evidence="1">
    <location>
        <begin position="10"/>
        <end position="23"/>
    </location>
</feature>
<protein>
    <submittedName>
        <fullName evidence="2">Uncharacterized protein</fullName>
    </submittedName>
</protein>
<evidence type="ECO:0000256" key="1">
    <source>
        <dbReference type="SAM" id="MobiDB-lite"/>
    </source>
</evidence>
<dbReference type="AlphaFoldDB" id="A0A656Z7Z9"/>
<gene>
    <name evidence="2" type="ORF">AB664_06650</name>
</gene>
<accession>A0A656Z7Z9</accession>
<dbReference type="EMBL" id="LUAY01004001">
    <property type="protein sequence ID" value="KYB45576.1"/>
    <property type="molecule type" value="Genomic_DNA"/>
</dbReference>
<evidence type="ECO:0000313" key="2">
    <source>
        <dbReference type="EMBL" id="KYB45576.1"/>
    </source>
</evidence>
<sequence>MGARRSLLPYRHKKMTQGKRGRRGQISQITAKLLAVTSLLALFGRASVARDQAIETLEIEIRRTHWGRRGAFNAKYDFQIPLDMQSLDIPGHYEKGGALGILLRNGAGKLRPCHGRLRMEHLWMYVGVTDEIDLRFAGFDGARLQEGRSASIDPFDAEIAGIVEIYERVTALTLRPGERSTCYRNKTTLSGRPCERVTMATGRHTRAELQQVLRQFHAAAAAEDWSDHSKTAQTLNLGQWWLPNGSITMLKVVAIPPVGGR</sequence>
<organism evidence="2">
    <name type="scientific">Brucella anthropi</name>
    <name type="common">Ochrobactrum anthropi</name>
    <dbReference type="NCBI Taxonomy" id="529"/>
    <lineage>
        <taxon>Bacteria</taxon>
        <taxon>Pseudomonadati</taxon>
        <taxon>Pseudomonadota</taxon>
        <taxon>Alphaproteobacteria</taxon>
        <taxon>Hyphomicrobiales</taxon>
        <taxon>Brucellaceae</taxon>
        <taxon>Brucella/Ochrobactrum group</taxon>
        <taxon>Brucella</taxon>
    </lineage>
</organism>
<comment type="caution">
    <text evidence="2">The sequence shown here is derived from an EMBL/GenBank/DDBJ whole genome shotgun (WGS) entry which is preliminary data.</text>
</comment>
<reference evidence="2" key="1">
    <citation type="submission" date="2016-02" db="EMBL/GenBank/DDBJ databases">
        <title>Genomic sequences of Ochrobactrum anthropi.</title>
        <authorList>
            <person name="Chudasama K.S."/>
            <person name="Thaker V.S."/>
        </authorList>
    </citation>
    <scope>NUCLEOTIDE SEQUENCE [LARGE SCALE GENOMIC DNA]</scope>
    <source>
        <strain evidence="2">SUBG007</strain>
    </source>
</reference>